<feature type="compositionally biased region" description="Low complexity" evidence="1">
    <location>
        <begin position="656"/>
        <end position="669"/>
    </location>
</feature>
<feature type="region of interest" description="Disordered" evidence="1">
    <location>
        <begin position="397"/>
        <end position="425"/>
    </location>
</feature>
<comment type="caution">
    <text evidence="2">The sequence shown here is derived from an EMBL/GenBank/DDBJ whole genome shotgun (WGS) entry which is preliminary data.</text>
</comment>
<proteinExistence type="predicted"/>
<evidence type="ECO:0000313" key="2">
    <source>
        <dbReference type="EMBL" id="PSR76592.1"/>
    </source>
</evidence>
<evidence type="ECO:0000313" key="3">
    <source>
        <dbReference type="Proteomes" id="UP000186601"/>
    </source>
</evidence>
<organism evidence="2 3">
    <name type="scientific">Hermanssonia centrifuga</name>
    <dbReference type="NCBI Taxonomy" id="98765"/>
    <lineage>
        <taxon>Eukaryota</taxon>
        <taxon>Fungi</taxon>
        <taxon>Dikarya</taxon>
        <taxon>Basidiomycota</taxon>
        <taxon>Agaricomycotina</taxon>
        <taxon>Agaricomycetes</taxon>
        <taxon>Polyporales</taxon>
        <taxon>Meruliaceae</taxon>
        <taxon>Hermanssonia</taxon>
    </lineage>
</organism>
<accession>A0A2R6NTY7</accession>
<feature type="region of interest" description="Disordered" evidence="1">
    <location>
        <begin position="482"/>
        <end position="538"/>
    </location>
</feature>
<feature type="compositionally biased region" description="Low complexity" evidence="1">
    <location>
        <begin position="75"/>
        <end position="93"/>
    </location>
</feature>
<dbReference type="AlphaFoldDB" id="A0A2R6NTY7"/>
<gene>
    <name evidence="2" type="ORF">PHLCEN_2v8350</name>
</gene>
<feature type="region of interest" description="Disordered" evidence="1">
    <location>
        <begin position="1"/>
        <end position="93"/>
    </location>
</feature>
<feature type="region of interest" description="Disordered" evidence="1">
    <location>
        <begin position="565"/>
        <end position="729"/>
    </location>
</feature>
<dbReference type="OrthoDB" id="436852at2759"/>
<feature type="compositionally biased region" description="Polar residues" evidence="1">
    <location>
        <begin position="641"/>
        <end position="655"/>
    </location>
</feature>
<protein>
    <submittedName>
        <fullName evidence="2">Uncharacterized protein</fullName>
    </submittedName>
</protein>
<sequence length="828" mass="89889">MSRFEINAGVVQPRKKPKISQNSYNIKSVRHPPSSSVQPTVRTMPEHHSTSLQSTIQPGTAHMSNITSQPVASTSQVPSAQGQQASPAAASNTTSPYYTPNAYPSYAAPLHLMGNVHSIINDIPYALSAMQTLLIGYLTRIETDVRQCSTDSLSALQRLEKCEADAKENREHGQAEVRQIAGWIEKAFVTQTNAMGRTLKRVERVEKMLGRPEDAIIITDVDTGKEIMSGGKSMMSRLETVECLLMELLEKTSDPDAEKPLSEQQDLGTNSTINIRHNAIQEGGVDAAFVIEHTKLLNASCDTVHTGFDPQLRVERCDVGISAVHHESERAFVSVGVDATSQASAEDVVMQEGEAEAFHTSISVQTTELVDPIRRVVSTATSPILIPSIRRAPSEVPPLELNEGLERRNTGERQRSSGDSSSGISPLKLLEEASFSPEADFKINASAEISIGGDFVVLPDSNHSSQSQLDLNLEGELSIEDEHEPALREPGTPSSEIDSTSLKPSQGAIASPILISSATPSPVVSKPSKRRRARSPSLEMFNILPKSQFGRVSSLFNDNGGVEITASSESHNDSLPLQTRKKTKQSSNKPVALPPRSTSWDIDDVPSPPRVARPTKRLRVSEPITGSSKVPSDTDSGDVATPSNFVTPRSSRLTKSWSDSMSSLSSVPSNHEPDSETSSTAVARALARDTISTASPGSVHARQTRSPSKAKELKKPQALPQKRRKTEPVRHVVFSTYSASQPASTSTANNLKKRKGSSALAYQPITPKHRNLSQGTKGSCNWPEMFIDRNSRYKNVQAGNILKSETNVVRDRDVIYQLRPDLSSSSND</sequence>
<reference evidence="2 3" key="1">
    <citation type="submission" date="2018-02" db="EMBL/GenBank/DDBJ databases">
        <title>Genome sequence of the basidiomycete white-rot fungus Phlebia centrifuga.</title>
        <authorList>
            <person name="Granchi Z."/>
            <person name="Peng M."/>
            <person name="de Vries R.P."/>
            <person name="Hilden K."/>
            <person name="Makela M.R."/>
            <person name="Grigoriev I."/>
            <person name="Riley R."/>
        </authorList>
    </citation>
    <scope>NUCLEOTIDE SEQUENCE [LARGE SCALE GENOMIC DNA]</scope>
    <source>
        <strain evidence="2 3">FBCC195</strain>
    </source>
</reference>
<feature type="compositionally biased region" description="Polar residues" evidence="1">
    <location>
        <begin position="624"/>
        <end position="634"/>
    </location>
</feature>
<feature type="compositionally biased region" description="Polar residues" evidence="1">
    <location>
        <begin position="565"/>
        <end position="577"/>
    </location>
</feature>
<feature type="compositionally biased region" description="Polar residues" evidence="1">
    <location>
        <begin position="50"/>
        <end position="74"/>
    </location>
</feature>
<keyword evidence="3" id="KW-1185">Reference proteome</keyword>
<feature type="compositionally biased region" description="Basic and acidic residues" evidence="1">
    <location>
        <begin position="404"/>
        <end position="416"/>
    </location>
</feature>
<evidence type="ECO:0000256" key="1">
    <source>
        <dbReference type="SAM" id="MobiDB-lite"/>
    </source>
</evidence>
<dbReference type="Proteomes" id="UP000186601">
    <property type="component" value="Unassembled WGS sequence"/>
</dbReference>
<name>A0A2R6NTY7_9APHY</name>
<dbReference type="EMBL" id="MLYV02000838">
    <property type="protein sequence ID" value="PSR76592.1"/>
    <property type="molecule type" value="Genomic_DNA"/>
</dbReference>
<feature type="compositionally biased region" description="Polar residues" evidence="1">
    <location>
        <begin position="492"/>
        <end position="504"/>
    </location>
</feature>